<keyword evidence="1" id="KW-0812">Transmembrane</keyword>
<accession>A0A7S1PNH7</accession>
<reference evidence="3" key="1">
    <citation type="submission" date="2021-01" db="EMBL/GenBank/DDBJ databases">
        <authorList>
            <person name="Corre E."/>
            <person name="Pelletier E."/>
            <person name="Niang G."/>
            <person name="Scheremetjew M."/>
            <person name="Finn R."/>
            <person name="Kale V."/>
            <person name="Holt S."/>
            <person name="Cochrane G."/>
            <person name="Meng A."/>
            <person name="Brown T."/>
            <person name="Cohen L."/>
        </authorList>
    </citation>
    <scope>NUCLEOTIDE SEQUENCE</scope>
    <source>
        <strain evidence="3">OF101</strain>
    </source>
</reference>
<proteinExistence type="predicted"/>
<gene>
    <name evidence="3" type="ORF">ACAT0790_LOCUS4377</name>
</gene>
<keyword evidence="1" id="KW-1133">Transmembrane helix</keyword>
<sequence length="392" mass="41827">MAGNPLMTSLMALCASLLFVGAYEVDRGEDGEACGLLDAGPAPAAGSSMLQSRAGGMAGAVVEEEAREGSKGGYDVVTAKEALADTNLLGLGVEVDHGQITQDAWMRAFRRLDVNSLGSIKVKDLVKSESEIPKEPRNLTSRNWNLTRAQIKRGMALCVSMFPKHAWRLIAHEAAVAEFAVKGELPPDDMPDPEDPLAGLEVPSVAEIAQRNVNALQRSSMALSLPVPSAACMTYLIKTIVAVLEFLVGLAGLKAPDGTLVASMATKNIAFLADVSHYCAIITAAKKPYNMAFAIKGIFMSMYAGGIFQAAVEKTFDGMSWWKAAVMMTQVATIVSTWFATGSSMFITQIILSIFRARRVIKGSLGVARDCRAANAENAEGEALAEEEEEEE</sequence>
<organism evidence="3">
    <name type="scientific">Alexandrium catenella</name>
    <name type="common">Red tide dinoflagellate</name>
    <name type="synonym">Gonyaulax catenella</name>
    <dbReference type="NCBI Taxonomy" id="2925"/>
    <lineage>
        <taxon>Eukaryota</taxon>
        <taxon>Sar</taxon>
        <taxon>Alveolata</taxon>
        <taxon>Dinophyceae</taxon>
        <taxon>Gonyaulacales</taxon>
        <taxon>Pyrocystaceae</taxon>
        <taxon>Alexandrium</taxon>
    </lineage>
</organism>
<feature type="signal peptide" evidence="2">
    <location>
        <begin position="1"/>
        <end position="22"/>
    </location>
</feature>
<feature type="chain" id="PRO_5030841565" description="EF-hand domain-containing protein" evidence="2">
    <location>
        <begin position="23"/>
        <end position="392"/>
    </location>
</feature>
<dbReference type="EMBL" id="HBGE01007263">
    <property type="protein sequence ID" value="CAD9094487.1"/>
    <property type="molecule type" value="Transcribed_RNA"/>
</dbReference>
<evidence type="ECO:0008006" key="4">
    <source>
        <dbReference type="Google" id="ProtNLM"/>
    </source>
</evidence>
<feature type="transmembrane region" description="Helical" evidence="1">
    <location>
        <begin position="332"/>
        <end position="355"/>
    </location>
</feature>
<feature type="transmembrane region" description="Helical" evidence="1">
    <location>
        <begin position="293"/>
        <end position="312"/>
    </location>
</feature>
<protein>
    <recommendedName>
        <fullName evidence="4">EF-hand domain-containing protein</fullName>
    </recommendedName>
</protein>
<evidence type="ECO:0000256" key="1">
    <source>
        <dbReference type="SAM" id="Phobius"/>
    </source>
</evidence>
<feature type="transmembrane region" description="Helical" evidence="1">
    <location>
        <begin position="235"/>
        <end position="253"/>
    </location>
</feature>
<keyword evidence="2" id="KW-0732">Signal</keyword>
<evidence type="ECO:0000256" key="2">
    <source>
        <dbReference type="SAM" id="SignalP"/>
    </source>
</evidence>
<name>A0A7S1PNH7_ALECA</name>
<evidence type="ECO:0000313" key="3">
    <source>
        <dbReference type="EMBL" id="CAD9094487.1"/>
    </source>
</evidence>
<keyword evidence="1" id="KW-0472">Membrane</keyword>
<dbReference type="AlphaFoldDB" id="A0A7S1PNH7"/>